<feature type="compositionally biased region" description="Low complexity" evidence="13">
    <location>
        <begin position="53"/>
        <end position="67"/>
    </location>
</feature>
<keyword evidence="6" id="KW-0677">Repeat</keyword>
<dbReference type="Pfam" id="PF00331">
    <property type="entry name" value="Glyco_hydro_10"/>
    <property type="match status" value="1"/>
</dbReference>
<feature type="region of interest" description="Disordered" evidence="13">
    <location>
        <begin position="834"/>
        <end position="856"/>
    </location>
</feature>
<accession>A0ABT0W4J0</accession>
<keyword evidence="7 12" id="KW-0378">Hydrolase</keyword>
<evidence type="ECO:0000259" key="14">
    <source>
        <dbReference type="PROSITE" id="PS51760"/>
    </source>
</evidence>
<feature type="active site" description="Nucleophile" evidence="11">
    <location>
        <position position="434"/>
    </location>
</feature>
<feature type="domain" description="GH10" evidence="14">
    <location>
        <begin position="188"/>
        <end position="522"/>
    </location>
</feature>
<dbReference type="Pfam" id="PF06452">
    <property type="entry name" value="CBM9_1"/>
    <property type="match status" value="2"/>
</dbReference>
<dbReference type="InterPro" id="IPR010502">
    <property type="entry name" value="Carb-bd_dom_fam9"/>
</dbReference>
<dbReference type="PRINTS" id="PR00134">
    <property type="entry name" value="GLHYDRLASE10"/>
</dbReference>
<evidence type="ECO:0000256" key="13">
    <source>
        <dbReference type="SAM" id="MobiDB-lite"/>
    </source>
</evidence>
<evidence type="ECO:0000256" key="8">
    <source>
        <dbReference type="ARBA" id="ARBA00023277"/>
    </source>
</evidence>
<keyword evidence="16" id="KW-1185">Reference proteome</keyword>
<dbReference type="SUPFAM" id="SSF49785">
    <property type="entry name" value="Galactose-binding domain-like"/>
    <property type="match status" value="1"/>
</dbReference>
<name>A0ABT0W4J0_9BACI</name>
<gene>
    <name evidence="15" type="ORF">NDK43_00865</name>
</gene>
<evidence type="ECO:0000256" key="6">
    <source>
        <dbReference type="ARBA" id="ARBA00022737"/>
    </source>
</evidence>
<keyword evidence="8 12" id="KW-0119">Carbohydrate metabolism</keyword>
<dbReference type="InterPro" id="IPR044846">
    <property type="entry name" value="GH10"/>
</dbReference>
<proteinExistence type="inferred from homology"/>
<dbReference type="InterPro" id="IPR001000">
    <property type="entry name" value="GH10_dom"/>
</dbReference>
<dbReference type="SUPFAM" id="SSF49344">
    <property type="entry name" value="CBD9-like"/>
    <property type="match status" value="2"/>
</dbReference>
<feature type="region of interest" description="Disordered" evidence="13">
    <location>
        <begin position="46"/>
        <end position="78"/>
    </location>
</feature>
<dbReference type="InterPro" id="IPR031158">
    <property type="entry name" value="GH10_AS"/>
</dbReference>
<dbReference type="PANTHER" id="PTHR31490">
    <property type="entry name" value="GLYCOSYL HYDROLASE"/>
    <property type="match status" value="1"/>
</dbReference>
<dbReference type="CDD" id="cd00005">
    <property type="entry name" value="CBM9_like_1"/>
    <property type="match status" value="1"/>
</dbReference>
<dbReference type="Gene3D" id="3.20.20.80">
    <property type="entry name" value="Glycosidases"/>
    <property type="match status" value="1"/>
</dbReference>
<keyword evidence="5" id="KW-0732">Signal</keyword>
<evidence type="ECO:0000256" key="12">
    <source>
        <dbReference type="RuleBase" id="RU361174"/>
    </source>
</evidence>
<reference evidence="15 16" key="1">
    <citation type="submission" date="2022-06" db="EMBL/GenBank/DDBJ databases">
        <authorList>
            <person name="Jeon C.O."/>
        </authorList>
    </citation>
    <scope>NUCLEOTIDE SEQUENCE [LARGE SCALE GENOMIC DNA]</scope>
    <source>
        <strain evidence="15 16">KCTC 13943</strain>
    </source>
</reference>
<dbReference type="InterPro" id="IPR017853">
    <property type="entry name" value="GH"/>
</dbReference>
<dbReference type="InterPro" id="IPR008979">
    <property type="entry name" value="Galactose-bd-like_sf"/>
</dbReference>
<evidence type="ECO:0000256" key="1">
    <source>
        <dbReference type="ARBA" id="ARBA00000681"/>
    </source>
</evidence>
<dbReference type="SUPFAM" id="SSF51445">
    <property type="entry name" value="(Trans)glycosidases"/>
    <property type="match status" value="1"/>
</dbReference>
<evidence type="ECO:0000313" key="16">
    <source>
        <dbReference type="Proteomes" id="UP001523262"/>
    </source>
</evidence>
<dbReference type="PROSITE" id="PS51760">
    <property type="entry name" value="GH10_2"/>
    <property type="match status" value="1"/>
</dbReference>
<evidence type="ECO:0000256" key="3">
    <source>
        <dbReference type="ARBA" id="ARBA00007495"/>
    </source>
</evidence>
<evidence type="ECO:0000256" key="4">
    <source>
        <dbReference type="ARBA" id="ARBA00022651"/>
    </source>
</evidence>
<keyword evidence="10 12" id="KW-0624">Polysaccharide degradation</keyword>
<dbReference type="Pfam" id="PF02018">
    <property type="entry name" value="CBM_4_9"/>
    <property type="match status" value="1"/>
</dbReference>
<dbReference type="InterPro" id="IPR003305">
    <property type="entry name" value="CenC_carb-bd"/>
</dbReference>
<dbReference type="SMART" id="SM00633">
    <property type="entry name" value="Glyco_10"/>
    <property type="match status" value="1"/>
</dbReference>
<evidence type="ECO:0000256" key="5">
    <source>
        <dbReference type="ARBA" id="ARBA00022729"/>
    </source>
</evidence>
<comment type="catalytic activity">
    <reaction evidence="1 12">
        <text>Endohydrolysis of (1-&gt;4)-beta-D-xylosidic linkages in xylans.</text>
        <dbReference type="EC" id="3.2.1.8"/>
    </reaction>
</comment>
<sequence>MKKQLSIWLTIILVLGMLLPGFPKASTAKADSNVIVQNNFDDGTAQGWGPRGSVSVTSVSETSHSGTNSLKTSGRTASWNGPSLNVTNKLVQGATYEISGYVKLVAGQTPSNLKFTVQRDNTDGTTKYDEVTSATPVTDSDWVKLDGKYTFSTDVKGLQVYLESDSATSAYYLDDFTITIVSAFLPIQQDIPSLKDVYANDFLIGAAVLPDQLQGPQADLLKKHFNSLVPGNAMKPDSLEHTKGVFTWDDADKIAQFAKDNNMKLRFHTLVWYQQTPNWFFQDDSGNWLAATPENKQLVLSRLQDYIRTVLGRYKNDIESVDAVNEVIDPSQPDGMRHSKWYELTGTDYIKTAFETAREVVGPNVKLYINDYNTEDPTKRDILYNLVKGLLAEGVQIDGIGHQTHVNIDSPSIANIGASIDKFASLGLDNKITELDVSLYNNNTDNYGSNVPQDVLIKQGYRYKELFDLFKEKHNEITQVITWGIADNETWLSTFPTTRTNLPLLFDTQLQAKYAYWGVVDPSKLPVPIKNLDVLNATPKVDGKSDLVWDGVSNTAINGNNQLSASFKTLYDNNFLYVFANVKDPTLGANGSIDLFVDGNNGKTNSYQADDKHYSFKITNEKSDAPDYKIKELEDGSGYNFETAIPLSDVQKGKKIGFDIRVSNGDKSFSWNDITNSQDTNTSKFGTLTLKDPVMVAQAVKGTPIIDGVEDKSWEKANILSTDRWVQGTSGSTAKVKTMWDQGYLYILANVTDKSLSDLSSNAYEQDSVEIFVDQNNGKTTNYQSDDGQYRVNFNNLQSYGGHASANNFTTATKRTADGYIVEAAIKLDSPPKPGTSIGFDVQVNNDDNGDGKRDSVAVWSDPTGQSYQNTSRFGVLQLSNGAMKK</sequence>
<evidence type="ECO:0000313" key="15">
    <source>
        <dbReference type="EMBL" id="MCM2531251.1"/>
    </source>
</evidence>
<dbReference type="PROSITE" id="PS00591">
    <property type="entry name" value="GH10_1"/>
    <property type="match status" value="1"/>
</dbReference>
<evidence type="ECO:0000256" key="10">
    <source>
        <dbReference type="ARBA" id="ARBA00023326"/>
    </source>
</evidence>
<comment type="similarity">
    <text evidence="3 12">Belongs to the glycosyl hydrolase 10 (cellulase F) family.</text>
</comment>
<dbReference type="Proteomes" id="UP001523262">
    <property type="component" value="Unassembled WGS sequence"/>
</dbReference>
<dbReference type="Gene3D" id="2.60.120.260">
    <property type="entry name" value="Galactose-binding domain-like"/>
    <property type="match status" value="1"/>
</dbReference>
<dbReference type="EMBL" id="JAMQCR010000001">
    <property type="protein sequence ID" value="MCM2531251.1"/>
    <property type="molecule type" value="Genomic_DNA"/>
</dbReference>
<evidence type="ECO:0000256" key="2">
    <source>
        <dbReference type="ARBA" id="ARBA00004851"/>
    </source>
</evidence>
<protein>
    <recommendedName>
        <fullName evidence="12">Beta-xylanase</fullName>
        <ecNumber evidence="12">3.2.1.8</ecNumber>
    </recommendedName>
</protein>
<dbReference type="Gene3D" id="2.60.40.1190">
    <property type="match status" value="2"/>
</dbReference>
<evidence type="ECO:0000256" key="7">
    <source>
        <dbReference type="ARBA" id="ARBA00022801"/>
    </source>
</evidence>
<feature type="compositionally biased region" description="Polar residues" evidence="13">
    <location>
        <begin position="68"/>
        <end position="78"/>
    </location>
</feature>
<keyword evidence="4" id="KW-0858">Xylan degradation</keyword>
<evidence type="ECO:0000256" key="9">
    <source>
        <dbReference type="ARBA" id="ARBA00023295"/>
    </source>
</evidence>
<keyword evidence="9 12" id="KW-0326">Glycosidase</keyword>
<organism evidence="15 16">
    <name type="scientific">Neobacillus pocheonensis</name>
    <dbReference type="NCBI Taxonomy" id="363869"/>
    <lineage>
        <taxon>Bacteria</taxon>
        <taxon>Bacillati</taxon>
        <taxon>Bacillota</taxon>
        <taxon>Bacilli</taxon>
        <taxon>Bacillales</taxon>
        <taxon>Bacillaceae</taxon>
        <taxon>Neobacillus</taxon>
    </lineage>
</organism>
<dbReference type="PANTHER" id="PTHR31490:SF90">
    <property type="entry name" value="ENDO-1,4-BETA-XYLANASE A"/>
    <property type="match status" value="1"/>
</dbReference>
<dbReference type="EC" id="3.2.1.8" evidence="12"/>
<evidence type="ECO:0000256" key="11">
    <source>
        <dbReference type="PROSITE-ProRule" id="PRU10061"/>
    </source>
</evidence>
<comment type="pathway">
    <text evidence="2">Glycan degradation; xylan degradation.</text>
</comment>
<comment type="caution">
    <text evidence="15">The sequence shown here is derived from an EMBL/GenBank/DDBJ whole genome shotgun (WGS) entry which is preliminary data.</text>
</comment>